<dbReference type="InterPro" id="IPR001680">
    <property type="entry name" value="WD40_rpt"/>
</dbReference>
<evidence type="ECO:0000256" key="3">
    <source>
        <dbReference type="PROSITE-ProRule" id="PRU00221"/>
    </source>
</evidence>
<proteinExistence type="predicted"/>
<evidence type="ECO:0000313" key="7">
    <source>
        <dbReference type="EMBL" id="RKP21321.1"/>
    </source>
</evidence>
<feature type="repeat" description="WD" evidence="3">
    <location>
        <begin position="491"/>
        <end position="533"/>
    </location>
</feature>
<gene>
    <name evidence="7" type="ORF">ROZALSC1DRAFT_27274</name>
</gene>
<dbReference type="Gene3D" id="2.130.10.10">
    <property type="entry name" value="YVTN repeat-like/Quinoprotein amine dehydrogenase"/>
    <property type="match status" value="1"/>
</dbReference>
<dbReference type="PROSITE" id="PS50294">
    <property type="entry name" value="WD_REPEATS_REGION"/>
    <property type="match status" value="2"/>
</dbReference>
<dbReference type="Pfam" id="PF12265">
    <property type="entry name" value="CAF1C_H4-bd"/>
    <property type="match status" value="1"/>
</dbReference>
<evidence type="ECO:0000256" key="2">
    <source>
        <dbReference type="ARBA" id="ARBA00022737"/>
    </source>
</evidence>
<name>A0A4P9YQI4_ROZAC</name>
<dbReference type="InterPro" id="IPR015943">
    <property type="entry name" value="WD40/YVTN_repeat-like_dom_sf"/>
</dbReference>
<dbReference type="Proteomes" id="UP000281549">
    <property type="component" value="Unassembled WGS sequence"/>
</dbReference>
<dbReference type="Pfam" id="PF07047">
    <property type="entry name" value="OPA3"/>
    <property type="match status" value="1"/>
</dbReference>
<accession>A0A4P9YQI4</accession>
<dbReference type="SMART" id="SM00320">
    <property type="entry name" value="WD40"/>
    <property type="match status" value="6"/>
</dbReference>
<organism evidence="7 8">
    <name type="scientific">Rozella allomycis (strain CSF55)</name>
    <dbReference type="NCBI Taxonomy" id="988480"/>
    <lineage>
        <taxon>Eukaryota</taxon>
        <taxon>Fungi</taxon>
        <taxon>Fungi incertae sedis</taxon>
        <taxon>Cryptomycota</taxon>
        <taxon>Cryptomycota incertae sedis</taxon>
        <taxon>Rozella</taxon>
    </lineage>
</organism>
<feature type="compositionally biased region" description="Acidic residues" evidence="5">
    <location>
        <begin position="269"/>
        <end position="283"/>
    </location>
</feature>
<dbReference type="InterPro" id="IPR051972">
    <property type="entry name" value="Glutamate-rich_WD_repeat"/>
</dbReference>
<dbReference type="PANTHER" id="PTHR45903:SF1">
    <property type="entry name" value="GLUTAMATE-RICH WD REPEAT-CONTAINING PROTEIN 1"/>
    <property type="match status" value="1"/>
</dbReference>
<evidence type="ECO:0000256" key="4">
    <source>
        <dbReference type="SAM" id="Coils"/>
    </source>
</evidence>
<dbReference type="InterPro" id="IPR036322">
    <property type="entry name" value="WD40_repeat_dom_sf"/>
</dbReference>
<feature type="domain" description="Histone-binding protein RBBP4-like N-terminal" evidence="6">
    <location>
        <begin position="196"/>
        <end position="263"/>
    </location>
</feature>
<keyword evidence="4" id="KW-0175">Coiled coil</keyword>
<dbReference type="InterPro" id="IPR010754">
    <property type="entry name" value="OPA3-like"/>
</dbReference>
<feature type="region of interest" description="Disordered" evidence="5">
    <location>
        <begin position="266"/>
        <end position="286"/>
    </location>
</feature>
<dbReference type="AlphaFoldDB" id="A0A4P9YQI4"/>
<dbReference type="Pfam" id="PF00400">
    <property type="entry name" value="WD40"/>
    <property type="match status" value="2"/>
</dbReference>
<keyword evidence="1 3" id="KW-0853">WD repeat</keyword>
<keyword evidence="2" id="KW-0677">Repeat</keyword>
<evidence type="ECO:0000256" key="1">
    <source>
        <dbReference type="ARBA" id="ARBA00022574"/>
    </source>
</evidence>
<protein>
    <submittedName>
        <fullName evidence="7">WD40 repeat-like protein</fullName>
    </submittedName>
</protein>
<dbReference type="PANTHER" id="PTHR45903">
    <property type="entry name" value="GLUTAMATE-RICH WD REPEAT-CONTAINING PROTEIN 1"/>
    <property type="match status" value="1"/>
</dbReference>
<evidence type="ECO:0000256" key="5">
    <source>
        <dbReference type="SAM" id="MobiDB-lite"/>
    </source>
</evidence>
<dbReference type="GO" id="GO:0005730">
    <property type="term" value="C:nucleolus"/>
    <property type="evidence" value="ECO:0007669"/>
    <property type="project" value="TreeGrafter"/>
</dbReference>
<dbReference type="EMBL" id="ML004966">
    <property type="protein sequence ID" value="RKP21321.1"/>
    <property type="molecule type" value="Genomic_DNA"/>
</dbReference>
<sequence length="585" mass="65735">MSIPLVKLGYLFLRTISKPIASFMKSEAKRRPAFRSACIQVAESYHQMEARMRSKLHDKAPERIRPLDEERAINVGANFIGEFIIFSVAGLVVVLESTRNKGKVRDRKEFVDESIETLESQMNRLQAEISELKDLIRREDENTPSFDEMDLEEFSDSEIEEIVESDHEVHEANMDIENADEETKVYLPGDKLEEGEELTFDSSAYEMYHELTPEWPCLSFDIVSDSLGENRVLFPMSATIVAGSQASNACDNKLYVAKLSNLCKTKYDDDSDEESDDDEEENNGEPILSVRTASLNAGVNRVRAMPQSTNEHRIVSAWTDDGKVRLFNIAEAMESLENPTKDNMNKTPSNFGVIKGHKGEGFALDWSVRVPGRLLSGDVNGVICMTNVSPDQVANPDQFKGHGGSIEDLQWSPKENDVFASCSTDGTIKLWDVRSKNACILTAPVSSVDVNVISWNSKEDYLLASGFDDGKFSIFDLRHFSMNAFDPVASFSWHKSPITSIEWHPTDETVLAVSGADDQLTLWDFSLEEDIEVAHDSMKDIPPQLLFIHQGQDNIKELHWHRQLPNVIISTALNGFNIFKCSTNA</sequence>
<dbReference type="PROSITE" id="PS50082">
    <property type="entry name" value="WD_REPEATS_2"/>
    <property type="match status" value="2"/>
</dbReference>
<feature type="repeat" description="WD" evidence="3">
    <location>
        <begin position="399"/>
        <end position="435"/>
    </location>
</feature>
<evidence type="ECO:0000313" key="8">
    <source>
        <dbReference type="Proteomes" id="UP000281549"/>
    </source>
</evidence>
<dbReference type="SUPFAM" id="SSF50978">
    <property type="entry name" value="WD40 repeat-like"/>
    <property type="match status" value="1"/>
</dbReference>
<dbReference type="GO" id="GO:0042254">
    <property type="term" value="P:ribosome biogenesis"/>
    <property type="evidence" value="ECO:0007669"/>
    <property type="project" value="TreeGrafter"/>
</dbReference>
<dbReference type="InterPro" id="IPR022052">
    <property type="entry name" value="Histone-bd_RBBP4-like_N"/>
</dbReference>
<evidence type="ECO:0000259" key="6">
    <source>
        <dbReference type="Pfam" id="PF12265"/>
    </source>
</evidence>
<reference evidence="8" key="1">
    <citation type="journal article" date="2018" name="Nat. Microbiol.">
        <title>Leveraging single-cell genomics to expand the fungal tree of life.</title>
        <authorList>
            <person name="Ahrendt S.R."/>
            <person name="Quandt C.A."/>
            <person name="Ciobanu D."/>
            <person name="Clum A."/>
            <person name="Salamov A."/>
            <person name="Andreopoulos B."/>
            <person name="Cheng J.F."/>
            <person name="Woyke T."/>
            <person name="Pelin A."/>
            <person name="Henrissat B."/>
            <person name="Reynolds N.K."/>
            <person name="Benny G.L."/>
            <person name="Smith M.E."/>
            <person name="James T.Y."/>
            <person name="Grigoriev I.V."/>
        </authorList>
    </citation>
    <scope>NUCLEOTIDE SEQUENCE [LARGE SCALE GENOMIC DNA]</scope>
    <source>
        <strain evidence="8">CSF55</strain>
    </source>
</reference>
<feature type="coiled-coil region" evidence="4">
    <location>
        <begin position="108"/>
        <end position="182"/>
    </location>
</feature>